<sequence length="596" mass="65978">MNQPPRREHDRSPAAARITTVHDLREHLQWALELEHATLPPYLCALYTLDPARNPEAARVVTGVFVEEMLHMVLVANLLNAVGGRPELDTPRMLPPHPRRLPHGDPSLEVSLLPFGAEALEQFLRLERPAPADAPAQAEEYATIGQFYGAITDGLRDLCARLGEEEVFRGDVARQVRDCHFRHTAGRLVEVVNLASALTALEEIVDQGEGLLRGEVWDGDRDVHDPELDEVAHYYRFRELSVGRRHRRGDTPRSGPTGEPLPVDFAGVRPMRRNPRLEDHAPGNPIRAAQEEFNRTYCTLLRLLEKAFDGSPRLLPVATGLMYRLRTQAEALTSMPDGEHTTAGPTFDYVPPERRDGPVGDRRRITVLADGPYLVFGDVPLRRKTKIVSPENNDALTWKTGANLPTEPVYALCRCGHSKAKPFCDGTHAFVGFDGSENAVLTPYRELRHVHDGIGISARRVGELCIHAAFCVGATRPIARMLDDTDDPDVRSDIMGRIDHCPSGSYTYAVEHDDESIEVDVPQAVSVLEEEDGLASALWVTGGVPVHRADGKPLETRTRTTLCRCGHSAGKPLCDGTHRRIGFREEPATTDEGTTP</sequence>
<dbReference type="InterPro" id="IPR012347">
    <property type="entry name" value="Ferritin-like"/>
</dbReference>
<dbReference type="Gene3D" id="1.20.1260.10">
    <property type="match status" value="1"/>
</dbReference>
<keyword evidence="8" id="KW-1185">Reference proteome</keyword>
<proteinExistence type="predicted"/>
<dbReference type="Proteomes" id="UP000286931">
    <property type="component" value="Unassembled WGS sequence"/>
</dbReference>
<protein>
    <recommendedName>
        <fullName evidence="6">Iron-binding zinc finger CDGSH type domain-containing protein</fullName>
    </recommendedName>
</protein>
<feature type="region of interest" description="Disordered" evidence="5">
    <location>
        <begin position="245"/>
        <end position="267"/>
    </location>
</feature>
<dbReference type="GO" id="GO:0005737">
    <property type="term" value="C:cytoplasm"/>
    <property type="evidence" value="ECO:0007669"/>
    <property type="project" value="UniProtKB-ARBA"/>
</dbReference>
<dbReference type="Gene3D" id="3.40.5.90">
    <property type="entry name" value="CDGSH iron-sulfur domain, mitoNEET-type"/>
    <property type="match status" value="2"/>
</dbReference>
<keyword evidence="3" id="KW-0408">Iron</keyword>
<dbReference type="InterPro" id="IPR018967">
    <property type="entry name" value="FeS-contain_CDGSH-typ"/>
</dbReference>
<evidence type="ECO:0000313" key="7">
    <source>
        <dbReference type="EMBL" id="GCD99176.1"/>
    </source>
</evidence>
<dbReference type="OrthoDB" id="9800162at2"/>
<dbReference type="InterPro" id="IPR009078">
    <property type="entry name" value="Ferritin-like_SF"/>
</dbReference>
<comment type="caution">
    <text evidence="7">The sequence shown here is derived from an EMBL/GenBank/DDBJ whole genome shotgun (WGS) entry which is preliminary data.</text>
</comment>
<dbReference type="RefSeq" id="WP_126641000.1">
    <property type="nucleotide sequence ID" value="NZ_BIFH01000031.1"/>
</dbReference>
<keyword evidence="1" id="KW-0001">2Fe-2S</keyword>
<organism evidence="7 8">
    <name type="scientific">Embleya hyalina</name>
    <dbReference type="NCBI Taxonomy" id="516124"/>
    <lineage>
        <taxon>Bacteria</taxon>
        <taxon>Bacillati</taxon>
        <taxon>Actinomycetota</taxon>
        <taxon>Actinomycetes</taxon>
        <taxon>Kitasatosporales</taxon>
        <taxon>Streptomycetaceae</taxon>
        <taxon>Embleya</taxon>
    </lineage>
</organism>
<dbReference type="PANTHER" id="PTHR34400:SF4">
    <property type="entry name" value="MEMBRANE PROTEIN"/>
    <property type="match status" value="1"/>
</dbReference>
<keyword evidence="2" id="KW-0479">Metal-binding</keyword>
<dbReference type="AlphaFoldDB" id="A0A401YX52"/>
<dbReference type="InterPro" id="IPR026820">
    <property type="entry name" value="VioB/RebD_dom"/>
</dbReference>
<feature type="domain" description="Iron-binding zinc finger CDGSH type" evidence="6">
    <location>
        <begin position="547"/>
        <end position="584"/>
    </location>
</feature>
<dbReference type="SUPFAM" id="SSF47240">
    <property type="entry name" value="Ferritin-like"/>
    <property type="match status" value="1"/>
</dbReference>
<accession>A0A401YX52</accession>
<dbReference type="EMBL" id="BIFH01000031">
    <property type="protein sequence ID" value="GCD99176.1"/>
    <property type="molecule type" value="Genomic_DNA"/>
</dbReference>
<evidence type="ECO:0000256" key="3">
    <source>
        <dbReference type="ARBA" id="ARBA00023004"/>
    </source>
</evidence>
<keyword evidence="4" id="KW-0411">Iron-sulfur</keyword>
<gene>
    <name evidence="7" type="ORF">EHYA_06889</name>
</gene>
<name>A0A401YX52_9ACTN</name>
<dbReference type="Pfam" id="PF12902">
    <property type="entry name" value="Ferritin-like"/>
    <property type="match status" value="1"/>
</dbReference>
<dbReference type="InterPro" id="IPR042216">
    <property type="entry name" value="MitoNEET_CISD"/>
</dbReference>
<dbReference type="GO" id="GO:0051537">
    <property type="term" value="F:2 iron, 2 sulfur cluster binding"/>
    <property type="evidence" value="ECO:0007669"/>
    <property type="project" value="UniProtKB-KW"/>
</dbReference>
<dbReference type="SMART" id="SM00704">
    <property type="entry name" value="ZnF_CDGSH"/>
    <property type="match status" value="2"/>
</dbReference>
<evidence type="ECO:0000313" key="8">
    <source>
        <dbReference type="Proteomes" id="UP000286931"/>
    </source>
</evidence>
<evidence type="ECO:0000256" key="4">
    <source>
        <dbReference type="ARBA" id="ARBA00023014"/>
    </source>
</evidence>
<dbReference type="Pfam" id="PF09360">
    <property type="entry name" value="zf-CDGSH"/>
    <property type="match status" value="2"/>
</dbReference>
<evidence type="ECO:0000256" key="5">
    <source>
        <dbReference type="SAM" id="MobiDB-lite"/>
    </source>
</evidence>
<evidence type="ECO:0000256" key="1">
    <source>
        <dbReference type="ARBA" id="ARBA00022714"/>
    </source>
</evidence>
<reference evidence="7 8" key="1">
    <citation type="submission" date="2018-12" db="EMBL/GenBank/DDBJ databases">
        <title>Draft genome sequence of Embleya hyalina NBRC 13850T.</title>
        <authorList>
            <person name="Komaki H."/>
            <person name="Hosoyama A."/>
            <person name="Kimura A."/>
            <person name="Ichikawa N."/>
            <person name="Tamura T."/>
        </authorList>
    </citation>
    <scope>NUCLEOTIDE SEQUENCE [LARGE SCALE GENOMIC DNA]</scope>
    <source>
        <strain evidence="7 8">NBRC 13850</strain>
    </source>
</reference>
<dbReference type="GO" id="GO:0046872">
    <property type="term" value="F:metal ion binding"/>
    <property type="evidence" value="ECO:0007669"/>
    <property type="project" value="UniProtKB-KW"/>
</dbReference>
<dbReference type="PANTHER" id="PTHR34400">
    <property type="match status" value="1"/>
</dbReference>
<feature type="domain" description="Iron-binding zinc finger CDGSH type" evidence="6">
    <location>
        <begin position="399"/>
        <end position="434"/>
    </location>
</feature>
<evidence type="ECO:0000256" key="2">
    <source>
        <dbReference type="ARBA" id="ARBA00022723"/>
    </source>
</evidence>
<evidence type="ECO:0000259" key="6">
    <source>
        <dbReference type="SMART" id="SM00704"/>
    </source>
</evidence>